<evidence type="ECO:0000313" key="2">
    <source>
        <dbReference type="Proteomes" id="UP000596827"/>
    </source>
</evidence>
<name>A0A923M8Z6_9BURK</name>
<dbReference type="EMBL" id="JACORU010000007">
    <property type="protein sequence ID" value="MBC5766497.1"/>
    <property type="molecule type" value="Genomic_DNA"/>
</dbReference>
<proteinExistence type="predicted"/>
<sequence>MMYIVTIEGRNCMVPVLTQLEVLQIEPAERLGFITTRCVKALDERHAGFLAAALVTDELARTKYLRNPDSTPPVFRIDSLRQMQPGDDPVVNRGFTFFPERAPQTTAELS</sequence>
<comment type="caution">
    <text evidence="1">The sequence shown here is derived from an EMBL/GenBank/DDBJ whole genome shotgun (WGS) entry which is preliminary data.</text>
</comment>
<gene>
    <name evidence="1" type="ORF">H8R02_18655</name>
</gene>
<dbReference type="AlphaFoldDB" id="A0A923M8Z6"/>
<keyword evidence="2" id="KW-1185">Reference proteome</keyword>
<organism evidence="1 2">
    <name type="scientific">Ramlibacter albus</name>
    <dbReference type="NCBI Taxonomy" id="2079448"/>
    <lineage>
        <taxon>Bacteria</taxon>
        <taxon>Pseudomonadati</taxon>
        <taxon>Pseudomonadota</taxon>
        <taxon>Betaproteobacteria</taxon>
        <taxon>Burkholderiales</taxon>
        <taxon>Comamonadaceae</taxon>
        <taxon>Ramlibacter</taxon>
    </lineage>
</organism>
<accession>A0A923M8Z6</accession>
<evidence type="ECO:0000313" key="1">
    <source>
        <dbReference type="EMBL" id="MBC5766497.1"/>
    </source>
</evidence>
<dbReference type="Proteomes" id="UP000596827">
    <property type="component" value="Unassembled WGS sequence"/>
</dbReference>
<protein>
    <submittedName>
        <fullName evidence="1">Uncharacterized protein</fullName>
    </submittedName>
</protein>
<reference evidence="1" key="1">
    <citation type="submission" date="2020-08" db="EMBL/GenBank/DDBJ databases">
        <title>Ramlibacter sp. GTP1 16S ribosomal RNA gene genome sequencing and assembly.</title>
        <authorList>
            <person name="Kang M."/>
        </authorList>
    </citation>
    <scope>NUCLEOTIDE SEQUENCE</scope>
    <source>
        <strain evidence="1">GTP1</strain>
    </source>
</reference>
<dbReference type="RefSeq" id="WP_187082991.1">
    <property type="nucleotide sequence ID" value="NZ_JACORU010000007.1"/>
</dbReference>